<gene>
    <name evidence="2" type="ORF">EDM56_15945</name>
</gene>
<organism evidence="2 3">
    <name type="scientific">Brevibacillus fluminis</name>
    <dbReference type="NCBI Taxonomy" id="511487"/>
    <lineage>
        <taxon>Bacteria</taxon>
        <taxon>Bacillati</taxon>
        <taxon>Bacillota</taxon>
        <taxon>Bacilli</taxon>
        <taxon>Bacillales</taxon>
        <taxon>Paenibacillaceae</taxon>
        <taxon>Brevibacillus</taxon>
    </lineage>
</organism>
<dbReference type="RefSeq" id="WP_122918871.1">
    <property type="nucleotide sequence ID" value="NZ_RHHQ01000012.1"/>
</dbReference>
<evidence type="ECO:0000256" key="1">
    <source>
        <dbReference type="SAM" id="SignalP"/>
    </source>
</evidence>
<dbReference type="Pfam" id="PF01547">
    <property type="entry name" value="SBP_bac_1"/>
    <property type="match status" value="1"/>
</dbReference>
<dbReference type="PROSITE" id="PS51257">
    <property type="entry name" value="PROKAR_LIPOPROTEIN"/>
    <property type="match status" value="1"/>
</dbReference>
<evidence type="ECO:0000313" key="2">
    <source>
        <dbReference type="EMBL" id="RNB87172.1"/>
    </source>
</evidence>
<proteinExistence type="predicted"/>
<dbReference type="InterPro" id="IPR050490">
    <property type="entry name" value="Bact_solute-bd_prot1"/>
</dbReference>
<keyword evidence="1" id="KW-0732">Signal</keyword>
<sequence length="445" mass="47720">MKNFKGKLIGTLAAVGLLVSACGGGGQQEAQTQPGTGTTTEGTNAQDKGEIIVWAWDIAVKGLNDVIPLFNKKYPDIKVKIDEVGSSDAYDKVTAGLSAGGAGLPDAVLMESEVLPVYTSQFPDGFADLSAMGADSYKEKITATKWPQSISKGKIVAFPWDLGSTGVFYRTDLFEAAGVKAEEIETWDDFIAAGKKIKEKTGKAMLPVDISNGTALISMMLNQEGISYFDNDGDIILGSDKVTKAMAKIKEMNDAGLIANVQGWDGTVTATKNGTVATIPYGVWYSGTIMDQAPETKGKWGVFLLPAFEKGGNRASNNGGSALVIPAASKNKEIAYKFVEFALTDAESQMLLMKKYGLFPSLLETYKDPFFDAPQEFFGNKPIFRLFADESAAIPAVNYTSDYQRAAKHVADAQAKILLSQGDVKATLDEAAELLSVETQRKVKQ</sequence>
<keyword evidence="3" id="KW-1185">Reference proteome</keyword>
<comment type="caution">
    <text evidence="2">The sequence shown here is derived from an EMBL/GenBank/DDBJ whole genome shotgun (WGS) entry which is preliminary data.</text>
</comment>
<accession>A0A3M8DGE4</accession>
<dbReference type="InterPro" id="IPR006059">
    <property type="entry name" value="SBP"/>
</dbReference>
<dbReference type="CDD" id="cd13585">
    <property type="entry name" value="PBP2_TMBP_like"/>
    <property type="match status" value="1"/>
</dbReference>
<dbReference type="OrthoDB" id="9768630at2"/>
<dbReference type="EMBL" id="RHHQ01000012">
    <property type="protein sequence ID" value="RNB87172.1"/>
    <property type="molecule type" value="Genomic_DNA"/>
</dbReference>
<dbReference type="PANTHER" id="PTHR43649:SF32">
    <property type="entry name" value="SUGAR BINDING SECRETED PROTEIN"/>
    <property type="match status" value="1"/>
</dbReference>
<feature type="signal peptide" evidence="1">
    <location>
        <begin position="1"/>
        <end position="21"/>
    </location>
</feature>
<dbReference type="SUPFAM" id="SSF53850">
    <property type="entry name" value="Periplasmic binding protein-like II"/>
    <property type="match status" value="1"/>
</dbReference>
<dbReference type="PANTHER" id="PTHR43649">
    <property type="entry name" value="ARABINOSE-BINDING PROTEIN-RELATED"/>
    <property type="match status" value="1"/>
</dbReference>
<feature type="chain" id="PRO_5038532168" evidence="1">
    <location>
        <begin position="22"/>
        <end position="445"/>
    </location>
</feature>
<protein>
    <submittedName>
        <fullName evidence="2">Sugar ABC transporter substrate-binding protein</fullName>
    </submittedName>
</protein>
<name>A0A3M8DGE4_9BACL</name>
<dbReference type="Proteomes" id="UP000271031">
    <property type="component" value="Unassembled WGS sequence"/>
</dbReference>
<dbReference type="Gene3D" id="3.40.190.10">
    <property type="entry name" value="Periplasmic binding protein-like II"/>
    <property type="match status" value="1"/>
</dbReference>
<evidence type="ECO:0000313" key="3">
    <source>
        <dbReference type="Proteomes" id="UP000271031"/>
    </source>
</evidence>
<dbReference type="AlphaFoldDB" id="A0A3M8DGE4"/>
<reference evidence="2 3" key="1">
    <citation type="submission" date="2018-10" db="EMBL/GenBank/DDBJ databases">
        <title>Phylogenomics of Brevibacillus.</title>
        <authorList>
            <person name="Dunlap C."/>
        </authorList>
    </citation>
    <scope>NUCLEOTIDE SEQUENCE [LARGE SCALE GENOMIC DNA]</scope>
    <source>
        <strain evidence="2 3">JCM 15716</strain>
    </source>
</reference>